<keyword evidence="6" id="KW-0564">Palmitate</keyword>
<evidence type="ECO:0000256" key="2">
    <source>
        <dbReference type="ARBA" id="ARBA00007886"/>
    </source>
</evidence>
<keyword evidence="5" id="KW-0472">Membrane</keyword>
<keyword evidence="7" id="KW-0449">Lipoprotein</keyword>
<dbReference type="Pfam" id="PF05504">
    <property type="entry name" value="Spore_GerAC"/>
    <property type="match status" value="1"/>
</dbReference>
<reference evidence="10 11" key="1">
    <citation type="journal article" date="2012" name="J. Bacteriol.">
        <title>Genome of Bacillus macauensis ZFHKF-1, a Long-Chain-Forming Bacterium.</title>
        <authorList>
            <person name="Cai L."/>
            <person name="Zhang T."/>
        </authorList>
    </citation>
    <scope>NUCLEOTIDE SEQUENCE [LARGE SCALE GENOMIC DNA]</scope>
    <source>
        <strain evidence="10 11">ZFHKF-1</strain>
    </source>
</reference>
<dbReference type="PROSITE" id="PS51257">
    <property type="entry name" value="PROKAR_LIPOPROTEIN"/>
    <property type="match status" value="1"/>
</dbReference>
<dbReference type="EMBL" id="AKKV01000019">
    <property type="protein sequence ID" value="EIT87101.1"/>
    <property type="molecule type" value="Genomic_DNA"/>
</dbReference>
<dbReference type="GO" id="GO:0009847">
    <property type="term" value="P:spore germination"/>
    <property type="evidence" value="ECO:0007669"/>
    <property type="project" value="InterPro"/>
</dbReference>
<comment type="caution">
    <text evidence="10">The sequence shown here is derived from an EMBL/GenBank/DDBJ whole genome shotgun (WGS) entry which is preliminary data.</text>
</comment>
<dbReference type="STRING" id="1196324.A374_02569"/>
<dbReference type="InterPro" id="IPR057336">
    <property type="entry name" value="GerAC_N"/>
</dbReference>
<keyword evidence="3" id="KW-0309">Germination</keyword>
<comment type="subcellular location">
    <subcellularLocation>
        <location evidence="1">Membrane</location>
        <topology evidence="1">Lipid-anchor</topology>
    </subcellularLocation>
</comment>
<name>I8J5M4_9BACL</name>
<organism evidence="10 11">
    <name type="scientific">Fictibacillus macauensis ZFHKF-1</name>
    <dbReference type="NCBI Taxonomy" id="1196324"/>
    <lineage>
        <taxon>Bacteria</taxon>
        <taxon>Bacillati</taxon>
        <taxon>Bacillota</taxon>
        <taxon>Bacilli</taxon>
        <taxon>Bacillales</taxon>
        <taxon>Fictibacillaceae</taxon>
        <taxon>Fictibacillus</taxon>
    </lineage>
</organism>
<dbReference type="RefSeq" id="WP_007200613.1">
    <property type="nucleotide sequence ID" value="NZ_AKKV01000019.1"/>
</dbReference>
<dbReference type="InterPro" id="IPR038501">
    <property type="entry name" value="Spore_GerAC_C_sf"/>
</dbReference>
<dbReference type="PANTHER" id="PTHR35789">
    <property type="entry name" value="SPORE GERMINATION PROTEIN B3"/>
    <property type="match status" value="1"/>
</dbReference>
<evidence type="ECO:0000256" key="5">
    <source>
        <dbReference type="ARBA" id="ARBA00023136"/>
    </source>
</evidence>
<evidence type="ECO:0000313" key="11">
    <source>
        <dbReference type="Proteomes" id="UP000004080"/>
    </source>
</evidence>
<dbReference type="PATRIC" id="fig|1196324.3.peg.516"/>
<protein>
    <submittedName>
        <fullName evidence="10">Spore germination protein</fullName>
    </submittedName>
</protein>
<evidence type="ECO:0000256" key="1">
    <source>
        <dbReference type="ARBA" id="ARBA00004635"/>
    </source>
</evidence>
<gene>
    <name evidence="10" type="ORF">A374_02569</name>
</gene>
<evidence type="ECO:0000256" key="7">
    <source>
        <dbReference type="ARBA" id="ARBA00023288"/>
    </source>
</evidence>
<evidence type="ECO:0000259" key="9">
    <source>
        <dbReference type="Pfam" id="PF25198"/>
    </source>
</evidence>
<dbReference type="Gene3D" id="3.30.300.210">
    <property type="entry name" value="Nutrient germinant receptor protein C, domain 3"/>
    <property type="match status" value="1"/>
</dbReference>
<evidence type="ECO:0000256" key="4">
    <source>
        <dbReference type="ARBA" id="ARBA00022729"/>
    </source>
</evidence>
<dbReference type="PANTHER" id="PTHR35789:SF1">
    <property type="entry name" value="SPORE GERMINATION PROTEIN B3"/>
    <property type="match status" value="1"/>
</dbReference>
<sequence length="379" mass="42892">MIIHKKILVLFLSGLLPLCMLTGCWDQRLIKESRLILVAGLDVLPNNKIEDTVIYPVVNKTSGSSGEVKSVMASSYGVTTRDARFRLDKKVSQNFDPSKNRVFLFGEKLARQDMYASLDVIYRDPKGAVNAMVAVVKGTAKDALSIKSEDSPLLSVYYPQLLRSSSEIGLFKITTVQSICASMFDPGIDFVMPYIKPNMKTKDRTNVIGTALFHKTKMTGTLNEKESLMLMLLNKEKAHYSRFTFKITNKQKVKEEDYVTITVNKLKRDWSIKIDKNNHITVPITLSINAAVNELPSDHLNSHQRAIKIEKKVSKEMTQLAKKTLSNLQQANADILGVGKHIRAFQNDKWIKLNWDKDYKKITFEPKVKVTITQHGIIN</sequence>
<proteinExistence type="inferred from homology"/>
<dbReference type="GO" id="GO:0016020">
    <property type="term" value="C:membrane"/>
    <property type="evidence" value="ECO:0007669"/>
    <property type="project" value="UniProtKB-SubCell"/>
</dbReference>
<evidence type="ECO:0000313" key="10">
    <source>
        <dbReference type="EMBL" id="EIT87101.1"/>
    </source>
</evidence>
<dbReference type="eggNOG" id="ENOG502ZB9S">
    <property type="taxonomic scope" value="Bacteria"/>
</dbReference>
<dbReference type="Pfam" id="PF25198">
    <property type="entry name" value="Spore_GerAC_N"/>
    <property type="match status" value="1"/>
</dbReference>
<dbReference type="InterPro" id="IPR008844">
    <property type="entry name" value="Spore_GerAC-like"/>
</dbReference>
<dbReference type="AlphaFoldDB" id="I8J5M4"/>
<dbReference type="NCBIfam" id="TIGR02887">
    <property type="entry name" value="spore_ger_x_C"/>
    <property type="match status" value="1"/>
</dbReference>
<dbReference type="Proteomes" id="UP000004080">
    <property type="component" value="Unassembled WGS sequence"/>
</dbReference>
<accession>I8J5M4</accession>
<evidence type="ECO:0000256" key="6">
    <source>
        <dbReference type="ARBA" id="ARBA00023139"/>
    </source>
</evidence>
<keyword evidence="11" id="KW-1185">Reference proteome</keyword>
<comment type="similarity">
    <text evidence="2">Belongs to the GerABKC lipoprotein family.</text>
</comment>
<feature type="domain" description="Spore germination GerAC-like C-terminal" evidence="8">
    <location>
        <begin position="209"/>
        <end position="376"/>
    </location>
</feature>
<dbReference type="InterPro" id="IPR046953">
    <property type="entry name" value="Spore_GerAC-like_C"/>
</dbReference>
<evidence type="ECO:0000259" key="8">
    <source>
        <dbReference type="Pfam" id="PF05504"/>
    </source>
</evidence>
<feature type="domain" description="Spore germination protein N-terminal" evidence="9">
    <location>
        <begin position="26"/>
        <end position="196"/>
    </location>
</feature>
<evidence type="ECO:0000256" key="3">
    <source>
        <dbReference type="ARBA" id="ARBA00022544"/>
    </source>
</evidence>
<keyword evidence="4" id="KW-0732">Signal</keyword>